<feature type="compositionally biased region" description="Low complexity" evidence="6">
    <location>
        <begin position="1642"/>
        <end position="1672"/>
    </location>
</feature>
<dbReference type="Pfam" id="PF13909">
    <property type="entry name" value="zf-H2C2_5"/>
    <property type="match status" value="1"/>
</dbReference>
<reference evidence="8 10" key="1">
    <citation type="submission" date="2008-03" db="EMBL/GenBank/DDBJ databases">
        <title>Annotation of Ixodes scapularis.</title>
        <authorList>
            <consortium name="Ixodes scapularis Genome Project Consortium"/>
            <person name="Caler E."/>
            <person name="Hannick L.I."/>
            <person name="Bidwell S."/>
            <person name="Joardar V."/>
            <person name="Thiagarajan M."/>
            <person name="Amedeo P."/>
            <person name="Galinsky K.J."/>
            <person name="Schobel S."/>
            <person name="Inman J."/>
            <person name="Hostetler J."/>
            <person name="Miller J."/>
            <person name="Hammond M."/>
            <person name="Megy K."/>
            <person name="Lawson D."/>
            <person name="Kodira C."/>
            <person name="Sutton G."/>
            <person name="Meyer J."/>
            <person name="Hill C.A."/>
            <person name="Birren B."/>
            <person name="Nene V."/>
            <person name="Collins F."/>
            <person name="Alarcon-Chaidez F."/>
            <person name="Wikel S."/>
            <person name="Strausberg R."/>
        </authorList>
    </citation>
    <scope>NUCLEOTIDE SEQUENCE [LARGE SCALE GENOMIC DNA]</scope>
    <source>
        <strain evidence="10">Wikel</strain>
        <strain evidence="8">Wikel colony</strain>
    </source>
</reference>
<feature type="region of interest" description="Disordered" evidence="6">
    <location>
        <begin position="1828"/>
        <end position="1858"/>
    </location>
</feature>
<feature type="compositionally biased region" description="Acidic residues" evidence="6">
    <location>
        <begin position="444"/>
        <end position="455"/>
    </location>
</feature>
<feature type="region of interest" description="Disordered" evidence="6">
    <location>
        <begin position="201"/>
        <end position="230"/>
    </location>
</feature>
<feature type="domain" description="C2H2-type" evidence="7">
    <location>
        <begin position="1537"/>
        <end position="1559"/>
    </location>
</feature>
<dbReference type="PROSITE" id="PS00028">
    <property type="entry name" value="ZINC_FINGER_C2H2_1"/>
    <property type="match status" value="11"/>
</dbReference>
<dbReference type="GO" id="GO:0006357">
    <property type="term" value="P:regulation of transcription by RNA polymerase II"/>
    <property type="evidence" value="ECO:0000318"/>
    <property type="project" value="GO_Central"/>
</dbReference>
<feature type="compositionally biased region" description="Polar residues" evidence="6">
    <location>
        <begin position="2346"/>
        <end position="2356"/>
    </location>
</feature>
<dbReference type="Gene3D" id="3.30.160.60">
    <property type="entry name" value="Classic Zinc Finger"/>
    <property type="match status" value="14"/>
</dbReference>
<keyword evidence="3 5" id="KW-0863">Zinc-finger</keyword>
<feature type="compositionally biased region" description="Basic and acidic residues" evidence="6">
    <location>
        <begin position="433"/>
        <end position="443"/>
    </location>
</feature>
<dbReference type="OrthoDB" id="6417347at2759"/>
<feature type="domain" description="C2H2-type" evidence="7">
    <location>
        <begin position="999"/>
        <end position="1026"/>
    </location>
</feature>
<dbReference type="PANTHER" id="PTHR24379">
    <property type="entry name" value="KRAB AND ZINC FINGER DOMAIN-CONTAINING"/>
    <property type="match status" value="1"/>
</dbReference>
<evidence type="ECO:0000256" key="4">
    <source>
        <dbReference type="ARBA" id="ARBA00022833"/>
    </source>
</evidence>
<evidence type="ECO:0000259" key="7">
    <source>
        <dbReference type="PROSITE" id="PS50157"/>
    </source>
</evidence>
<dbReference type="SUPFAM" id="SSF57667">
    <property type="entry name" value="beta-beta-alpha zinc fingers"/>
    <property type="match status" value="7"/>
</dbReference>
<evidence type="ECO:0000256" key="1">
    <source>
        <dbReference type="ARBA" id="ARBA00022723"/>
    </source>
</evidence>
<gene>
    <name evidence="8" type="ORF">IscW_ISCW008027</name>
</gene>
<dbReference type="VEuPathDB" id="VectorBase:ISCP_002729"/>
<dbReference type="EMBL" id="ABJB010590667">
    <property type="status" value="NOT_ANNOTATED_CDS"/>
    <property type="molecule type" value="Genomic_DNA"/>
</dbReference>
<dbReference type="PANTHER" id="PTHR24379:SF121">
    <property type="entry name" value="C2H2-TYPE DOMAIN-CONTAINING PROTEIN"/>
    <property type="match status" value="1"/>
</dbReference>
<name>B7PWK2_IXOSC</name>
<evidence type="ECO:0000313" key="10">
    <source>
        <dbReference type="Proteomes" id="UP000001555"/>
    </source>
</evidence>
<feature type="domain" description="C2H2-type" evidence="7">
    <location>
        <begin position="733"/>
        <end position="760"/>
    </location>
</feature>
<feature type="region of interest" description="Disordered" evidence="6">
    <location>
        <begin position="433"/>
        <end position="459"/>
    </location>
</feature>
<feature type="domain" description="C2H2-type" evidence="7">
    <location>
        <begin position="1247"/>
        <end position="1274"/>
    </location>
</feature>
<protein>
    <submittedName>
        <fullName evidence="8 9">Zinc finger protein, putative</fullName>
    </submittedName>
</protein>
<feature type="region of interest" description="Disordered" evidence="6">
    <location>
        <begin position="1637"/>
        <end position="1682"/>
    </location>
</feature>
<dbReference type="EnsemblMetazoa" id="ISCW008027-RA">
    <property type="protein sequence ID" value="ISCW008027-PA"/>
    <property type="gene ID" value="ISCW008027"/>
</dbReference>
<feature type="domain" description="C2H2-type" evidence="7">
    <location>
        <begin position="1275"/>
        <end position="1302"/>
    </location>
</feature>
<evidence type="ECO:0000256" key="5">
    <source>
        <dbReference type="PROSITE-ProRule" id="PRU00042"/>
    </source>
</evidence>
<dbReference type="PaxDb" id="6945-B7PWK2"/>
<dbReference type="InterPro" id="IPR013087">
    <property type="entry name" value="Znf_C2H2_type"/>
</dbReference>
<keyword evidence="10" id="KW-1185">Reference proteome</keyword>
<feature type="compositionally biased region" description="Basic and acidic residues" evidence="6">
    <location>
        <begin position="201"/>
        <end position="213"/>
    </location>
</feature>
<feature type="region of interest" description="Disordered" evidence="6">
    <location>
        <begin position="2346"/>
        <end position="2367"/>
    </location>
</feature>
<dbReference type="VEuPathDB" id="VectorBase:ISCI008027"/>
<dbReference type="InterPro" id="IPR036236">
    <property type="entry name" value="Znf_C2H2_sf"/>
</dbReference>
<accession>B7PWK2</accession>
<keyword evidence="4" id="KW-0862">Zinc</keyword>
<dbReference type="EMBL" id="ABJB010822697">
    <property type="status" value="NOT_ANNOTATED_CDS"/>
    <property type="molecule type" value="Genomic_DNA"/>
</dbReference>
<feature type="domain" description="C2H2-type" evidence="7">
    <location>
        <begin position="1135"/>
        <end position="1162"/>
    </location>
</feature>
<dbReference type="Proteomes" id="UP000001555">
    <property type="component" value="Unassembled WGS sequence"/>
</dbReference>
<dbReference type="FunFam" id="3.30.160.60:FF:004529">
    <property type="match status" value="2"/>
</dbReference>
<evidence type="ECO:0007829" key="11">
    <source>
        <dbReference type="PeptideAtlas" id="B7PWK2"/>
    </source>
</evidence>
<keyword evidence="11" id="KW-1267">Proteomics identification</keyword>
<dbReference type="GO" id="GO:0008270">
    <property type="term" value="F:zinc ion binding"/>
    <property type="evidence" value="ECO:0007669"/>
    <property type="project" value="UniProtKB-KW"/>
</dbReference>
<organism>
    <name type="scientific">Ixodes scapularis</name>
    <name type="common">Black-legged tick</name>
    <name type="synonym">Deer tick</name>
    <dbReference type="NCBI Taxonomy" id="6945"/>
    <lineage>
        <taxon>Eukaryota</taxon>
        <taxon>Metazoa</taxon>
        <taxon>Ecdysozoa</taxon>
        <taxon>Arthropoda</taxon>
        <taxon>Chelicerata</taxon>
        <taxon>Arachnida</taxon>
        <taxon>Acari</taxon>
        <taxon>Parasitiformes</taxon>
        <taxon>Ixodida</taxon>
        <taxon>Ixodoidea</taxon>
        <taxon>Ixodidae</taxon>
        <taxon>Ixodinae</taxon>
        <taxon>Ixodes</taxon>
    </lineage>
</organism>
<dbReference type="PROSITE" id="PS50157">
    <property type="entry name" value="ZINC_FINGER_C2H2_2"/>
    <property type="match status" value="11"/>
</dbReference>
<evidence type="ECO:0000256" key="3">
    <source>
        <dbReference type="ARBA" id="ARBA00022771"/>
    </source>
</evidence>
<sequence>MISQARSRETKSFCATSIVPDGPLVQNVAVSEASLGGLNDAFCEAPAVHHGPAKVDSRKAVAWTSPSATDRTSEQTQIKCESTMWHEEATGGQRAKVAKSRQQAIARVDKREPKQARANFYRHRRSIHKLNSANVCEMCGRLCDNQDELVAHTSNDHPQFLDVLLRKLEAKRARYAKYTARTDTDDLDDAAEAVVEIKEEVLSENGAKEEERKRQRSSSPPASSKKGRTGRRTYTCAECSLVTKESREFLIHRKDVHGDRITIHDCPFCEYASKQPQKIQRHCNIVHKKEMNGEDPKDFAKTVVTPEKPPQKMKLPPGFKCSSCTFQARSRVLVEEHEKTTHLKRRFYRCQQCGYTCHEKGRYTRHLRFHSLPKIKCQSCDFQTCYKWSMDRHLKYHRSDGEFRCDRCGFMTMSRKSLAAHCLHHHNKNLKEFSDSDADKTETQETEMESPEGDEDNGRLMIDEDAEEDDTLQPPLKMTLKRTGDTATVATTRSAMQKCRYCPQKTTWPSEMKKHEATHLTMTKKHGCPLCHVRFDRLEHLETHVMNDHREGDDYSADTSGAGMAAVRTTSTPIIIELGKSEELNARASFSSSSQALDISIKSKQPIQTCGSCGYTTRWISDLRKHELAHGNPKSFKCTSCSYTSRWKGDMTRHVFRMHKENTVGCEGQERDVEQSKSSHVLRFLLSQPKDANHDYDSKPIEAAISKVTERSASRHQGLHQPAAPSGRVVQKYKCPQCSFLTRTASRFHVHMIQHLNKQPFMCSVCKYRSNWQWDVNKHIKTKSAYDTSHKKADVVVMDETGFKNYSKYKVHLVDVEETSRGDRILQPAPAAKDVTGEDETENIVVTPDILYGDQEDRDPGTVAAEQGGNQQLLNCSHCSFSHADRKVIVSHLGSHTGVKPYRCCLCDFVSKWYHIVLMHVRHRHNTGPRDIESRVSYIEEGGTFRLAEEDDQPAPAVPQGPVGDAKIFRCSACPYRCSKVCHMEFHMKQHVPKEGAIYKCPHCPYYVNIKKTLARHMKLHEAEGQQQPLESMPYQMPLKMDMKKHTCDYCPYTSDNKTQYLYHKQFHRPNKNAPYKCTHCTYWSTHSHLMAQHQKIHRIGEANGMPQHTPDGTPYSGGIQAMTTMVNGTARRMFKCRFCPLTNKRRANVKVHERMHMGSKGAKFQCVLCSYRCNNTGVLASHMKLHKAENPSLDLNRMKTFCENLNSLTERPVVVKQGVCDMTQSLSSVSSVSKVKPLLRKNTFSYFCDKCPAMFKSHMVLNTHRTYHNSSHLYPCHFCDYRARHKPHLHKHLLVHTAEYAKRQNGFTLAEIRSQDRSKQQASTSTPATSTLSTADQMLLLEEAETRAFVDSGSQALELHRCSRCPATFQKATTLDYHVGLHGSLGVYACHFCNYAANSSANVSAHTRLHYRGALKQKQPPKMFTCDKCPASFSKYNRFESHLTLHGRKERFCCTHCDYSVKFAVNLIKHNKLHETIPAPEAGEPAAIPTPAMPSVVTASNVQEHTEKVAPLKIMAPMLDIEAKVTQAPAEEKLIYVCSRCPYAYHRRDTVANHLRRHGVSDGSACSFCDYRAAHVSTLRDHVKCHFQPARHNKPQAFMKCDTFEVWSSDGDSARSLLFRDGGSGSYFPEEVGKLDDEEASSLSPMPSSSTSSSPSTTSSASSIRAHSPESTLQKEELPEVSIKQEMDDVVAASKETLDDLVSNVVVLNDTKDDLLQNCNTQVVNIVVLDNSERNTDGHRAAEIHGTTDVHEAVHLEGQEESVLEKDEGKGESAQDLFNRICNPGGIEFDDVEDEKEVYVDSVDEDVDEIECETVALVDNMEEEEISVLEDEQEEHLESPSKRQDLKDEPIENDLGEVDKKESLENKAVDEEKLVENKCGVKQETQYISETLLTRNPSFLEDGNAEVMDDSCTNVPGDVHQACKSGTIQTVENLYVPSNTSVEDHGRDQLPAYSNGAELRSNLAHASGDFIEIEEVFRKDIFSEDSSQVELEVFSNSKEFEHLDEASRDSAKELESVKYMDQPIQCFTEEVELAGNLKDSVQGSVEEDEPVGKSHRLLPGFFSEDGPAEDRNMQDFVKEVPGTNLDQLPSALVNVEEAVNQPAKFVQDIVEEEVLADNIDCLAHAFVDKEQRPVQDLGPMGPDIVNGQESVGTSEQLAKDFVDEVEPVGDLGQVEEEVVSEEDHAEILDQQILECLHHPTRGLEPLEQEVTSQGELAGVFGHAVQEVEEPAGNHPVGNLAKAEGPAKDFGQALQGLVEENRPAEDLNLLVQKHIVEEVRPIKDFDILAQKHVMEEPVKSRKRDDSLSPSKVVCLQTSKELEVRGDLKKLQGDATHLTIFQVQCEQSSETDSSGVENESGVKPKDSVKETARASVLSKADEVVLVPQDVFEMQSPTIQTPGPPDAEPSMEVKHVSVLFTAAGSH</sequence>
<dbReference type="GO" id="GO:0000981">
    <property type="term" value="F:DNA-binding transcription factor activity, RNA polymerase II-specific"/>
    <property type="evidence" value="ECO:0000318"/>
    <property type="project" value="GO_Central"/>
</dbReference>
<keyword evidence="1" id="KW-0479">Metal-binding</keyword>
<dbReference type="FunFam" id="3.30.160.60:FF:003841">
    <property type="match status" value="3"/>
</dbReference>
<dbReference type="SMART" id="SM00355">
    <property type="entry name" value="ZnF_C2H2"/>
    <property type="match status" value="29"/>
</dbReference>
<evidence type="ECO:0000313" key="8">
    <source>
        <dbReference type="EMBL" id="EEC10974.1"/>
    </source>
</evidence>
<evidence type="ECO:0000256" key="6">
    <source>
        <dbReference type="SAM" id="MobiDB-lite"/>
    </source>
</evidence>
<dbReference type="InParanoid" id="B7PWK2"/>
<reference evidence="9" key="2">
    <citation type="submission" date="2020-05" db="UniProtKB">
        <authorList>
            <consortium name="EnsemblMetazoa"/>
        </authorList>
    </citation>
    <scope>IDENTIFICATION</scope>
    <source>
        <strain evidence="9">wikel</strain>
    </source>
</reference>
<keyword evidence="2" id="KW-0677">Repeat</keyword>
<evidence type="ECO:0000256" key="2">
    <source>
        <dbReference type="ARBA" id="ARBA00022737"/>
    </source>
</evidence>
<feature type="domain" description="C2H2-type" evidence="7">
    <location>
        <begin position="1361"/>
        <end position="1383"/>
    </location>
</feature>
<feature type="domain" description="C2H2-type" evidence="7">
    <location>
        <begin position="874"/>
        <end position="901"/>
    </location>
</feature>
<feature type="domain" description="C2H2-type" evidence="7">
    <location>
        <begin position="1165"/>
        <end position="1192"/>
    </location>
</feature>
<dbReference type="EMBL" id="DS808492">
    <property type="protein sequence ID" value="EEC10974.1"/>
    <property type="molecule type" value="Genomic_DNA"/>
</dbReference>
<feature type="domain" description="C2H2-type" evidence="7">
    <location>
        <begin position="1425"/>
        <end position="1452"/>
    </location>
</feature>
<evidence type="ECO:0000313" key="9">
    <source>
        <dbReference type="EnsemblMetazoa" id="ISCW008027-PA"/>
    </source>
</evidence>
<proteinExistence type="evidence at protein level"/>
<feature type="compositionally biased region" description="Basic and acidic residues" evidence="6">
    <location>
        <begin position="1837"/>
        <end position="1851"/>
    </location>
</feature>
<dbReference type="VEuPathDB" id="VectorBase:ISCW008027"/>
<dbReference type="HOGENOM" id="CLU_229094_0_0_1"/>
<feature type="domain" description="C2H2-type" evidence="7">
    <location>
        <begin position="348"/>
        <end position="375"/>
    </location>
</feature>